<dbReference type="EMBL" id="LR796293">
    <property type="protein sequence ID" value="CAB4134947.1"/>
    <property type="molecule type" value="Genomic_DNA"/>
</dbReference>
<organism evidence="4">
    <name type="scientific">uncultured Caudovirales phage</name>
    <dbReference type="NCBI Taxonomy" id="2100421"/>
    <lineage>
        <taxon>Viruses</taxon>
        <taxon>Duplodnaviria</taxon>
        <taxon>Heunggongvirae</taxon>
        <taxon>Uroviricota</taxon>
        <taxon>Caudoviricetes</taxon>
        <taxon>Peduoviridae</taxon>
        <taxon>Maltschvirus</taxon>
        <taxon>Maltschvirus maltsch</taxon>
    </lineage>
</organism>
<feature type="region of interest" description="Disordered" evidence="2">
    <location>
        <begin position="600"/>
        <end position="626"/>
    </location>
</feature>
<evidence type="ECO:0000256" key="2">
    <source>
        <dbReference type="SAM" id="MobiDB-lite"/>
    </source>
</evidence>
<evidence type="ECO:0000313" key="3">
    <source>
        <dbReference type="EMBL" id="CAB4130778.1"/>
    </source>
</evidence>
<dbReference type="EMBL" id="LR796243">
    <property type="protein sequence ID" value="CAB4130778.1"/>
    <property type="molecule type" value="Genomic_DNA"/>
</dbReference>
<accession>A0A6J5LPL9</accession>
<gene>
    <name evidence="3" type="ORF">UFOVP121_33</name>
    <name evidence="4" type="ORF">UFOVP277_38</name>
</gene>
<keyword evidence="1" id="KW-0175">Coiled coil</keyword>
<evidence type="ECO:0000313" key="4">
    <source>
        <dbReference type="EMBL" id="CAB4134947.1"/>
    </source>
</evidence>
<reference evidence="4" key="1">
    <citation type="submission" date="2020-04" db="EMBL/GenBank/DDBJ databases">
        <authorList>
            <person name="Chiriac C."/>
            <person name="Salcher M."/>
            <person name="Ghai R."/>
            <person name="Kavagutti S V."/>
        </authorList>
    </citation>
    <scope>NUCLEOTIDE SEQUENCE</scope>
</reference>
<proteinExistence type="predicted"/>
<feature type="coiled-coil region" evidence="1">
    <location>
        <begin position="456"/>
        <end position="483"/>
    </location>
</feature>
<evidence type="ECO:0000256" key="1">
    <source>
        <dbReference type="SAM" id="Coils"/>
    </source>
</evidence>
<sequence length="626" mass="67277">MAQTEAVPFLQPQMRSPDQAINFAQAAAQTAYDYMAQLGVATAGLQPPVITPVFPTSPTAPATAQASMPTVQPVIVTPPASPVPLSETLSIDTLLPATFDESPPQLLFGTAPLPFAEAAPDAPGVDVSYTMPQLSLTLPAAPGLLSLNISKFDGITLPTIDESVTELTAIAPTVVEYRPGAYYTSSLLGSLQATLIDRITNGGTGIPAAAENAIWDRQREREFIVADDAIRDLERMESLGYALPPGVYMDARYRINTEMRARQMSLGREIMIKQAELEMENIRQSLTVATQLEGTLVNYNNQVEQRLFESSKYATEAGIEIYNAKVRAYAAYLETYKTKVAIYEARIRGELAKVEVYKSQIQAEEAKAQINTALVGQFKVQTDAALASVEVFKAQVLAIQSKAELEKLKINIFGEQVRAYTAKISAYTAGVEGFRATVQAEGSKQDAYKSQVAAYAAKVDATVKTIEAKIEEYKGKVMAKTAEWEGYKAAYQGEASRAQAITAGNQTLIEGYKAQVAGVAGYNETLTKQWQVSIDQAQRVSEIAVASAKANGELYVTTRSLALDAAKVGSQVSAQIAAASLNAVNYSYSNTFGYSANASNSASSNFSDSTSKSTSTSTSTNYNYSV</sequence>
<protein>
    <submittedName>
        <fullName evidence="4">Uncharacterized protein</fullName>
    </submittedName>
</protein>
<name>A0A6J5LPL9_9CAUD</name>